<protein>
    <submittedName>
        <fullName evidence="4">Putative secreted protein (Por secretion system target)</fullName>
    </submittedName>
</protein>
<dbReference type="Gene3D" id="3.60.10.10">
    <property type="entry name" value="Endonuclease/exonuclease/phosphatase"/>
    <property type="match status" value="1"/>
</dbReference>
<feature type="signal peptide" evidence="2">
    <location>
        <begin position="1"/>
        <end position="19"/>
    </location>
</feature>
<dbReference type="RefSeq" id="WP_121907858.1">
    <property type="nucleotide sequence ID" value="NZ_REFC01000013.1"/>
</dbReference>
<feature type="chain" id="PRO_5018302730" evidence="2">
    <location>
        <begin position="20"/>
        <end position="415"/>
    </location>
</feature>
<keyword evidence="1 2" id="KW-0732">Signal</keyword>
<feature type="domain" description="Secretion system C-terminal sorting" evidence="3">
    <location>
        <begin position="347"/>
        <end position="400"/>
    </location>
</feature>
<dbReference type="Pfam" id="PF18962">
    <property type="entry name" value="Por_Secre_tail"/>
    <property type="match status" value="1"/>
</dbReference>
<dbReference type="Proteomes" id="UP000271339">
    <property type="component" value="Unassembled WGS sequence"/>
</dbReference>
<dbReference type="NCBIfam" id="TIGR04183">
    <property type="entry name" value="Por_Secre_tail"/>
    <property type="match status" value="1"/>
</dbReference>
<dbReference type="AlphaFoldDB" id="A0A3L9YE34"/>
<organism evidence="4 5">
    <name type="scientific">Ulvibacter antarcticus</name>
    <dbReference type="NCBI Taxonomy" id="442714"/>
    <lineage>
        <taxon>Bacteria</taxon>
        <taxon>Pseudomonadati</taxon>
        <taxon>Bacteroidota</taxon>
        <taxon>Flavobacteriia</taxon>
        <taxon>Flavobacteriales</taxon>
        <taxon>Flavobacteriaceae</taxon>
        <taxon>Ulvibacter</taxon>
    </lineage>
</organism>
<reference evidence="4 5" key="1">
    <citation type="submission" date="2018-10" db="EMBL/GenBank/DDBJ databases">
        <title>Genomic Encyclopedia of Archaeal and Bacterial Type Strains, Phase II (KMG-II): from individual species to whole genera.</title>
        <authorList>
            <person name="Goeker M."/>
        </authorList>
    </citation>
    <scope>NUCLEOTIDE SEQUENCE [LARGE SCALE GENOMIC DNA]</scope>
    <source>
        <strain evidence="4 5">DSM 23424</strain>
    </source>
</reference>
<evidence type="ECO:0000259" key="3">
    <source>
        <dbReference type="Pfam" id="PF18962"/>
    </source>
</evidence>
<evidence type="ECO:0000256" key="1">
    <source>
        <dbReference type="ARBA" id="ARBA00022729"/>
    </source>
</evidence>
<proteinExistence type="predicted"/>
<comment type="caution">
    <text evidence="4">The sequence shown here is derived from an EMBL/GenBank/DDBJ whole genome shotgun (WGS) entry which is preliminary data.</text>
</comment>
<dbReference type="InterPro" id="IPR036691">
    <property type="entry name" value="Endo/exonu/phosph_ase_sf"/>
</dbReference>
<dbReference type="EMBL" id="REFC01000013">
    <property type="protein sequence ID" value="RMA58921.1"/>
    <property type="molecule type" value="Genomic_DNA"/>
</dbReference>
<sequence>MLKRILFIALTIISCTAIAQGSLKTMFYNLLDYPEYLPGDRSIILQEILDTYEPDIFMVCELKTPAGANEVLNIGLNDEGENYTAAPFEYNQSGSANLQQLLYFRSSMFSLVSTGIIETSVRDINRYVLQLNTADQSTDPILIHVYVTHLKSSQGGSNVNLRLDMVNEFTSTLPSLDPNSFIIFAGDLNLYTSTEPAYIELLDPTNAIVMADPIDTPGSWNNNSDFQQVHTQSTRTSSGPFGAGAGGGMDDRFDFILISENMKTDPKLRYVDSSYKSFGNNGNCYNKNVNDVECVGEFDVELRNKIYAMSDHLPVVMELETNKEIVLSGIEFDTSEALVTLKNTVVTDNLFLKISQEVTEPVSFRIYNTLGQEIMQLTTKPSEEISIDLSQLDSGIYYLKNDLPFSETTKFLKIS</sequence>
<keyword evidence="5" id="KW-1185">Reference proteome</keyword>
<evidence type="ECO:0000256" key="2">
    <source>
        <dbReference type="SAM" id="SignalP"/>
    </source>
</evidence>
<dbReference type="PROSITE" id="PS51257">
    <property type="entry name" value="PROKAR_LIPOPROTEIN"/>
    <property type="match status" value="1"/>
</dbReference>
<dbReference type="InterPro" id="IPR026444">
    <property type="entry name" value="Secre_tail"/>
</dbReference>
<dbReference type="SUPFAM" id="SSF56219">
    <property type="entry name" value="DNase I-like"/>
    <property type="match status" value="1"/>
</dbReference>
<dbReference type="OrthoDB" id="1122807at2"/>
<evidence type="ECO:0000313" key="5">
    <source>
        <dbReference type="Proteomes" id="UP000271339"/>
    </source>
</evidence>
<name>A0A3L9YE34_9FLAO</name>
<evidence type="ECO:0000313" key="4">
    <source>
        <dbReference type="EMBL" id="RMA58921.1"/>
    </source>
</evidence>
<gene>
    <name evidence="4" type="ORF">BXY75_2303</name>
</gene>
<accession>A0A3L9YE34</accession>